<evidence type="ECO:0000313" key="11">
    <source>
        <dbReference type="EMBL" id="APH16205.1"/>
    </source>
</evidence>
<dbReference type="GO" id="GO:0005886">
    <property type="term" value="C:plasma membrane"/>
    <property type="evidence" value="ECO:0007669"/>
    <property type="project" value="UniProtKB-SubCell"/>
</dbReference>
<dbReference type="InterPro" id="IPR027417">
    <property type="entry name" value="P-loop_NTPase"/>
</dbReference>
<evidence type="ECO:0000313" key="12">
    <source>
        <dbReference type="Proteomes" id="UP000182204"/>
    </source>
</evidence>
<dbReference type="FunFam" id="3.40.50.300:FF:000127">
    <property type="entry name" value="Ribose import ATP-binding protein RbsA"/>
    <property type="match status" value="1"/>
</dbReference>
<comment type="similarity">
    <text evidence="2">Belongs to the ABC transporter superfamily.</text>
</comment>
<dbReference type="InterPro" id="IPR003439">
    <property type="entry name" value="ABC_transporter-like_ATP-bd"/>
</dbReference>
<keyword evidence="8" id="KW-1278">Translocase</keyword>
<keyword evidence="4" id="KW-1003">Cell membrane</keyword>
<dbReference type="SUPFAM" id="SSF52540">
    <property type="entry name" value="P-loop containing nucleoside triphosphate hydrolases"/>
    <property type="match status" value="2"/>
</dbReference>
<keyword evidence="6" id="KW-0547">Nucleotide-binding</keyword>
<evidence type="ECO:0000256" key="4">
    <source>
        <dbReference type="ARBA" id="ARBA00022475"/>
    </source>
</evidence>
<dbReference type="InterPro" id="IPR050107">
    <property type="entry name" value="ABC_carbohydrate_import_ATPase"/>
</dbReference>
<dbReference type="PANTHER" id="PTHR43790:SF4">
    <property type="entry name" value="GUANOSINE IMPORT ATP-BINDING PROTEIN NUPO"/>
    <property type="match status" value="1"/>
</dbReference>
<comment type="subcellular location">
    <subcellularLocation>
        <location evidence="1">Cell membrane</location>
        <topology evidence="1">Peripheral membrane protein</topology>
    </subcellularLocation>
</comment>
<keyword evidence="5" id="KW-0677">Repeat</keyword>
<accession>A0A1L3NJ94</accession>
<dbReference type="PROSITE" id="PS50893">
    <property type="entry name" value="ABC_TRANSPORTER_2"/>
    <property type="match status" value="2"/>
</dbReference>
<evidence type="ECO:0000259" key="10">
    <source>
        <dbReference type="PROSITE" id="PS50893"/>
    </source>
</evidence>
<dbReference type="CDD" id="cd03215">
    <property type="entry name" value="ABC_Carb_Monos_II"/>
    <property type="match status" value="1"/>
</dbReference>
<dbReference type="InterPro" id="IPR017871">
    <property type="entry name" value="ABC_transporter-like_CS"/>
</dbReference>
<dbReference type="InterPro" id="IPR003593">
    <property type="entry name" value="AAA+_ATPase"/>
</dbReference>
<dbReference type="GO" id="GO:0005524">
    <property type="term" value="F:ATP binding"/>
    <property type="evidence" value="ECO:0007669"/>
    <property type="project" value="UniProtKB-KW"/>
</dbReference>
<keyword evidence="7" id="KW-0067">ATP-binding</keyword>
<dbReference type="PANTHER" id="PTHR43790">
    <property type="entry name" value="CARBOHYDRATE TRANSPORT ATP-BINDING PROTEIN MG119-RELATED"/>
    <property type="match status" value="1"/>
</dbReference>
<evidence type="ECO:0000256" key="7">
    <source>
        <dbReference type="ARBA" id="ARBA00022840"/>
    </source>
</evidence>
<dbReference type="CDD" id="cd03216">
    <property type="entry name" value="ABC_Carb_Monos_I"/>
    <property type="match status" value="1"/>
</dbReference>
<dbReference type="GO" id="GO:0016887">
    <property type="term" value="F:ATP hydrolysis activity"/>
    <property type="evidence" value="ECO:0007669"/>
    <property type="project" value="InterPro"/>
</dbReference>
<evidence type="ECO:0000256" key="2">
    <source>
        <dbReference type="ARBA" id="ARBA00005417"/>
    </source>
</evidence>
<keyword evidence="9" id="KW-0472">Membrane</keyword>
<dbReference type="PROSITE" id="PS00211">
    <property type="entry name" value="ABC_TRANSPORTER_1"/>
    <property type="match status" value="1"/>
</dbReference>
<dbReference type="Proteomes" id="UP000182204">
    <property type="component" value="Chromosome"/>
</dbReference>
<dbReference type="AlphaFoldDB" id="A0A1L3NJ94"/>
<evidence type="ECO:0000256" key="1">
    <source>
        <dbReference type="ARBA" id="ARBA00004202"/>
    </source>
</evidence>
<evidence type="ECO:0000256" key="8">
    <source>
        <dbReference type="ARBA" id="ARBA00022967"/>
    </source>
</evidence>
<keyword evidence="3" id="KW-0813">Transport</keyword>
<protein>
    <submittedName>
        <fullName evidence="11">ABC transporter family protein</fullName>
    </submittedName>
</protein>
<dbReference type="FunFam" id="3.40.50.300:FF:001390">
    <property type="entry name" value="ABC transporter, ATP-binding protein"/>
    <property type="match status" value="1"/>
</dbReference>
<organism evidence="11 12">
    <name type="scientific">Clostridium sporogenes</name>
    <dbReference type="NCBI Taxonomy" id="1509"/>
    <lineage>
        <taxon>Bacteria</taxon>
        <taxon>Bacillati</taxon>
        <taxon>Bacillota</taxon>
        <taxon>Clostridia</taxon>
        <taxon>Eubacteriales</taxon>
        <taxon>Clostridiaceae</taxon>
        <taxon>Clostridium</taxon>
    </lineage>
</organism>
<dbReference type="Pfam" id="PF00005">
    <property type="entry name" value="ABC_tran"/>
    <property type="match status" value="2"/>
</dbReference>
<feature type="domain" description="ABC transporter" evidence="10">
    <location>
        <begin position="5"/>
        <end position="240"/>
    </location>
</feature>
<sequence length="510" mass="56448">MEKVIEMRGITKVFPGTIANDDVNFDLNKSETHVLLGENGAGKTTLMNVLYGLYQPEKGEIFVNGEKVNILGPNDAIKQGIGMVHQHFMLVHNFTVAENIVLGTEPRKGFKLDISKAIKDVEEISKKYGFSIDPKSVVEDISVGQQQKVEILKALYRGAEILILDEPTAVLTPQEIDELGIIIDNLKKQGKSIILITHKLKEVMKMSDRVTIIRRGKVTGSVNTKETNIDELAELMVGRKVNLQMDKKPQNLGKEILKVENLKAKDKRGVNVLKEVNLSVRQGEIVGIAGVDGNGQSEFIEILTGLRKADAGSINLNGEEILNKSSRQVIDKGVGHIPEDRHKRGLILKYSLYENAVLGKHHKSPFSKGIVMNYKAIREHCNTLIEEFDVRTPNDEVNASALSGGNQQKLIAAREISKDPDLLIASQPTRGLDVGAIEYIHKRLVAERDNGKAVLLVSLELDEILSLSDRIAVMYDGKIIEILDRKDATEQKLGVLMAGGKLEDNKKEVK</sequence>
<dbReference type="EMBL" id="CP013243">
    <property type="protein sequence ID" value="APH16205.1"/>
    <property type="molecule type" value="Genomic_DNA"/>
</dbReference>
<reference evidence="11 12" key="1">
    <citation type="submission" date="2015-11" db="EMBL/GenBank/DDBJ databases">
        <authorList>
            <person name="Hill K.K."/>
            <person name="Shirey T.B."/>
            <person name="Raphael B."/>
            <person name="Daligault H.E."/>
            <person name="Davenport K.W."/>
            <person name="Bruce D.C."/>
            <person name="Foley B.T."/>
            <person name="Johnson S.L."/>
        </authorList>
    </citation>
    <scope>NUCLEOTIDE SEQUENCE [LARGE SCALE GENOMIC DNA]</scope>
    <source>
        <strain evidence="11 12">CDC_1632</strain>
    </source>
</reference>
<dbReference type="RefSeq" id="WP_072585603.1">
    <property type="nucleotide sequence ID" value="NZ_CP013243.1"/>
</dbReference>
<gene>
    <name evidence="11" type="ORF">NPD5_1899</name>
</gene>
<proteinExistence type="inferred from homology"/>
<feature type="domain" description="ABC transporter" evidence="10">
    <location>
        <begin position="257"/>
        <end position="501"/>
    </location>
</feature>
<evidence type="ECO:0000256" key="3">
    <source>
        <dbReference type="ARBA" id="ARBA00022448"/>
    </source>
</evidence>
<dbReference type="Gene3D" id="3.40.50.300">
    <property type="entry name" value="P-loop containing nucleotide triphosphate hydrolases"/>
    <property type="match status" value="2"/>
</dbReference>
<evidence type="ECO:0000256" key="6">
    <source>
        <dbReference type="ARBA" id="ARBA00022741"/>
    </source>
</evidence>
<name>A0A1L3NJ94_CLOSG</name>
<evidence type="ECO:0000256" key="9">
    <source>
        <dbReference type="ARBA" id="ARBA00023136"/>
    </source>
</evidence>
<evidence type="ECO:0000256" key="5">
    <source>
        <dbReference type="ARBA" id="ARBA00022737"/>
    </source>
</evidence>
<dbReference type="STRING" id="413999.CBO0220"/>
<dbReference type="SMART" id="SM00382">
    <property type="entry name" value="AAA"/>
    <property type="match status" value="2"/>
</dbReference>
<dbReference type="eggNOG" id="COG3845">
    <property type="taxonomic scope" value="Bacteria"/>
</dbReference>